<dbReference type="SUPFAM" id="SSF51445">
    <property type="entry name" value="(Trans)glycosidases"/>
    <property type="match status" value="1"/>
</dbReference>
<dbReference type="PANTHER" id="PTHR10353">
    <property type="entry name" value="GLYCOSYL HYDROLASE"/>
    <property type="match status" value="1"/>
</dbReference>
<evidence type="ECO:0000256" key="7">
    <source>
        <dbReference type="PROSITE-ProRule" id="PRU10055"/>
    </source>
</evidence>
<evidence type="ECO:0000256" key="2">
    <source>
        <dbReference type="ARBA" id="ARBA00022801"/>
    </source>
</evidence>
<keyword evidence="2 9" id="KW-0378">Hydrolase</keyword>
<dbReference type="Gene3D" id="3.20.20.80">
    <property type="entry name" value="Glycosidases"/>
    <property type="match status" value="1"/>
</dbReference>
<keyword evidence="10" id="KW-1185">Reference proteome</keyword>
<evidence type="ECO:0000256" key="4">
    <source>
        <dbReference type="ARBA" id="ARBA00031448"/>
    </source>
</evidence>
<dbReference type="Pfam" id="PF00232">
    <property type="entry name" value="Glyco_hydro_1"/>
    <property type="match status" value="1"/>
</dbReference>
<feature type="active site" description="Nucleophile" evidence="7">
    <location>
        <position position="390"/>
    </location>
</feature>
<evidence type="ECO:0000256" key="1">
    <source>
        <dbReference type="ARBA" id="ARBA00010838"/>
    </source>
</evidence>
<proteinExistence type="inferred from homology"/>
<gene>
    <name evidence="9" type="ORF">EHV15_03190</name>
</gene>
<dbReference type="GO" id="GO:0008422">
    <property type="term" value="F:beta-glucosidase activity"/>
    <property type="evidence" value="ECO:0007669"/>
    <property type="project" value="TreeGrafter"/>
</dbReference>
<name>A0A3P3TWJ3_9BACL</name>
<reference evidence="9 10" key="1">
    <citation type="submission" date="2018-11" db="EMBL/GenBank/DDBJ databases">
        <title>Genome sequencing of Paenibacillus sp. KCOM 3021 (= ChDC PVNT-B20).</title>
        <authorList>
            <person name="Kook J.-K."/>
            <person name="Park S.-N."/>
            <person name="Lim Y.K."/>
        </authorList>
    </citation>
    <scope>NUCLEOTIDE SEQUENCE [LARGE SCALE GENOMIC DNA]</scope>
    <source>
        <strain evidence="9 10">KCOM 3021</strain>
    </source>
</reference>
<dbReference type="PRINTS" id="PR00131">
    <property type="entry name" value="GLHYDRLASE1"/>
</dbReference>
<evidence type="ECO:0000256" key="6">
    <source>
        <dbReference type="ARBA" id="ARBA00079432"/>
    </source>
</evidence>
<evidence type="ECO:0000256" key="3">
    <source>
        <dbReference type="ARBA" id="ARBA00023295"/>
    </source>
</evidence>
<dbReference type="Proteomes" id="UP000267017">
    <property type="component" value="Unassembled WGS sequence"/>
</dbReference>
<dbReference type="InterPro" id="IPR001360">
    <property type="entry name" value="Glyco_hydro_1"/>
</dbReference>
<dbReference type="PANTHER" id="PTHR10353:SF122">
    <property type="entry name" value="6-PHOSPHO-BETA-GLUCOSIDASE ASCB-RELATED"/>
    <property type="match status" value="1"/>
</dbReference>
<comment type="caution">
    <text evidence="9">The sequence shown here is derived from an EMBL/GenBank/DDBJ whole genome shotgun (WGS) entry which is preliminary data.</text>
</comment>
<evidence type="ECO:0000256" key="8">
    <source>
        <dbReference type="RuleBase" id="RU003690"/>
    </source>
</evidence>
<evidence type="ECO:0000313" key="9">
    <source>
        <dbReference type="EMBL" id="RRJ62076.1"/>
    </source>
</evidence>
<dbReference type="PROSITE" id="PS00572">
    <property type="entry name" value="GLYCOSYL_HYDROL_F1_1"/>
    <property type="match status" value="1"/>
</dbReference>
<dbReference type="PROSITE" id="PS51257">
    <property type="entry name" value="PROKAR_LIPOPROTEIN"/>
    <property type="match status" value="1"/>
</dbReference>
<dbReference type="RefSeq" id="WP_128629992.1">
    <property type="nucleotide sequence ID" value="NZ_RRCN01000001.1"/>
</dbReference>
<dbReference type="AlphaFoldDB" id="A0A3P3TWJ3"/>
<evidence type="ECO:0000256" key="5">
    <source>
        <dbReference type="ARBA" id="ARBA00032194"/>
    </source>
</evidence>
<dbReference type="GO" id="GO:0016052">
    <property type="term" value="P:carbohydrate catabolic process"/>
    <property type="evidence" value="ECO:0007669"/>
    <property type="project" value="TreeGrafter"/>
</dbReference>
<protein>
    <recommendedName>
        <fullName evidence="6">Amygdalase</fullName>
    </recommendedName>
    <alternativeName>
        <fullName evidence="4">Cellobiase</fullName>
    </alternativeName>
    <alternativeName>
        <fullName evidence="5">Gentiobiase</fullName>
    </alternativeName>
</protein>
<dbReference type="EMBL" id="RRCN01000001">
    <property type="protein sequence ID" value="RRJ62076.1"/>
    <property type="molecule type" value="Genomic_DNA"/>
</dbReference>
<sequence>MEHSKKGFPEGFLWGGAIAACQAEGGFGEDHKGISVSDISFYDPDSDRRDLSKHLNITSSVIEKALRETGTKGYPKREGIDFYHRYEEDIRLCAEMGFKVFRFSIAWSRIFPKGDELLPNEKGLEFYDRVLTELEKYNIEPLVTLSHFEMPLHIVNEYGGWKNRKVIEMFIRFAELLFRRYKDRVRYWITFNEINAGRFSTFKSTGLVEDRSEHYLQDCYQAIHHQFVASALAVEKCRRFAPNSQIGCMIARLTTYPATCHPDDVLQAMLDDQYHNFFYMDVQARGAYPPYMNRFFEDNGIEIVMEPGDTEILQNNIIDFISFSYYVSAITSNSKERLAQLDETEGNLTRGIRNPYLVASDWGWQIDPVGIRYSMNTIYDRYQKPLFIVENGLGAEDKLEDHEIHDHYRISYLREHIAQMKEAIRDGVELIGYTPWSAIDIVSSGTSEMSKRYGFIYVDKDDLGNGTQKRYKKDSFYWYKQIIASNGADL</sequence>
<keyword evidence="3" id="KW-0326">Glycosidase</keyword>
<dbReference type="InterPro" id="IPR018120">
    <property type="entry name" value="Glyco_hydro_1_AS"/>
</dbReference>
<dbReference type="OrthoDB" id="9765195at2"/>
<comment type="similarity">
    <text evidence="1 8">Belongs to the glycosyl hydrolase 1 family.</text>
</comment>
<evidence type="ECO:0000313" key="10">
    <source>
        <dbReference type="Proteomes" id="UP000267017"/>
    </source>
</evidence>
<organism evidence="9 10">
    <name type="scientific">Paenibacillus oralis</name>
    <dbReference type="NCBI Taxonomy" id="2490856"/>
    <lineage>
        <taxon>Bacteria</taxon>
        <taxon>Bacillati</taxon>
        <taxon>Bacillota</taxon>
        <taxon>Bacilli</taxon>
        <taxon>Bacillales</taxon>
        <taxon>Paenibacillaceae</taxon>
        <taxon>Paenibacillus</taxon>
    </lineage>
</organism>
<accession>A0A3P3TWJ3</accession>
<dbReference type="FunFam" id="3.20.20.80:FF:000004">
    <property type="entry name" value="Beta-glucosidase 6-phospho-beta-glucosidase"/>
    <property type="match status" value="1"/>
</dbReference>
<dbReference type="GO" id="GO:0005829">
    <property type="term" value="C:cytosol"/>
    <property type="evidence" value="ECO:0007669"/>
    <property type="project" value="TreeGrafter"/>
</dbReference>
<dbReference type="InterPro" id="IPR017853">
    <property type="entry name" value="GH"/>
</dbReference>